<dbReference type="PROSITE" id="PS50213">
    <property type="entry name" value="FAS1"/>
    <property type="match status" value="1"/>
</dbReference>
<dbReference type="Gene3D" id="2.30.180.10">
    <property type="entry name" value="FAS1 domain"/>
    <property type="match status" value="1"/>
</dbReference>
<dbReference type="InterPro" id="IPR052806">
    <property type="entry name" value="Fasciclin-like_AGP"/>
</dbReference>
<name>A0A7J6VGD2_THATH</name>
<proteinExistence type="inferred from homology"/>
<sequence length="226" mass="25306">MASSNLQLCFIFSLLFILPSSIILPVGGQSSFDCVHQYNQRGLENIVKTVSDAGYHAMSLTLELTLPTLISSALTNKNYNNTCTITIFAPSDTSFFALKYYRQPPLTLLKYHVAPFKLEKKDLDVVRPLGSKVNTLLPGHPLVINTPSHQENPRINGVEIKQWNLYNDGSVIIHGVDNFFDPAYQTILYPWFDEVVSGNVTTNKAPSLLQQEFELLVYAWAILLVA</sequence>
<reference evidence="4 5" key="1">
    <citation type="submission" date="2020-06" db="EMBL/GenBank/DDBJ databases">
        <title>Transcriptomic and genomic resources for Thalictrum thalictroides and T. hernandezii: Facilitating candidate gene discovery in an emerging model plant lineage.</title>
        <authorList>
            <person name="Arias T."/>
            <person name="Riano-Pachon D.M."/>
            <person name="Di Stilio V.S."/>
        </authorList>
    </citation>
    <scope>NUCLEOTIDE SEQUENCE [LARGE SCALE GENOMIC DNA]</scope>
    <source>
        <strain evidence="5">cv. WT478/WT964</strain>
        <tissue evidence="4">Leaves</tissue>
    </source>
</reference>
<evidence type="ECO:0000256" key="1">
    <source>
        <dbReference type="ARBA" id="ARBA00007843"/>
    </source>
</evidence>
<feature type="domain" description="FAS1" evidence="3">
    <location>
        <begin position="43"/>
        <end position="180"/>
    </location>
</feature>
<dbReference type="PANTHER" id="PTHR33985">
    <property type="entry name" value="OS02G0491300 PROTEIN-RELATED"/>
    <property type="match status" value="1"/>
</dbReference>
<dbReference type="OrthoDB" id="1156169at2759"/>
<feature type="non-terminal residue" evidence="4">
    <location>
        <position position="226"/>
    </location>
</feature>
<accession>A0A7J6VGD2</accession>
<feature type="chain" id="PRO_5029674980" evidence="2">
    <location>
        <begin position="29"/>
        <end position="226"/>
    </location>
</feature>
<evidence type="ECO:0000313" key="4">
    <source>
        <dbReference type="EMBL" id="KAF5183260.1"/>
    </source>
</evidence>
<dbReference type="Proteomes" id="UP000554482">
    <property type="component" value="Unassembled WGS sequence"/>
</dbReference>
<dbReference type="PANTHER" id="PTHR33985:SF29">
    <property type="entry name" value="FAS1 DOMAIN-CONTAINING PROTEIN"/>
    <property type="match status" value="1"/>
</dbReference>
<organism evidence="4 5">
    <name type="scientific">Thalictrum thalictroides</name>
    <name type="common">Rue-anemone</name>
    <name type="synonym">Anemone thalictroides</name>
    <dbReference type="NCBI Taxonomy" id="46969"/>
    <lineage>
        <taxon>Eukaryota</taxon>
        <taxon>Viridiplantae</taxon>
        <taxon>Streptophyta</taxon>
        <taxon>Embryophyta</taxon>
        <taxon>Tracheophyta</taxon>
        <taxon>Spermatophyta</taxon>
        <taxon>Magnoliopsida</taxon>
        <taxon>Ranunculales</taxon>
        <taxon>Ranunculaceae</taxon>
        <taxon>Thalictroideae</taxon>
        <taxon>Thalictrum</taxon>
    </lineage>
</organism>
<keyword evidence="5" id="KW-1185">Reference proteome</keyword>
<evidence type="ECO:0000256" key="2">
    <source>
        <dbReference type="SAM" id="SignalP"/>
    </source>
</evidence>
<protein>
    <submittedName>
        <fullName evidence="4">Fas1 domain</fullName>
    </submittedName>
</protein>
<gene>
    <name evidence="4" type="ORF">FRX31_027153</name>
</gene>
<feature type="signal peptide" evidence="2">
    <location>
        <begin position="1"/>
        <end position="28"/>
    </location>
</feature>
<dbReference type="InterPro" id="IPR036378">
    <property type="entry name" value="FAS1_dom_sf"/>
</dbReference>
<dbReference type="SUPFAM" id="SSF82153">
    <property type="entry name" value="FAS1 domain"/>
    <property type="match status" value="1"/>
</dbReference>
<comment type="caution">
    <text evidence="4">The sequence shown here is derived from an EMBL/GenBank/DDBJ whole genome shotgun (WGS) entry which is preliminary data.</text>
</comment>
<keyword evidence="2" id="KW-0732">Signal</keyword>
<dbReference type="Pfam" id="PF02469">
    <property type="entry name" value="Fasciclin"/>
    <property type="match status" value="1"/>
</dbReference>
<evidence type="ECO:0000259" key="3">
    <source>
        <dbReference type="PROSITE" id="PS50213"/>
    </source>
</evidence>
<evidence type="ECO:0000313" key="5">
    <source>
        <dbReference type="Proteomes" id="UP000554482"/>
    </source>
</evidence>
<dbReference type="AlphaFoldDB" id="A0A7J6VGD2"/>
<dbReference type="EMBL" id="JABWDY010033710">
    <property type="protein sequence ID" value="KAF5183260.1"/>
    <property type="molecule type" value="Genomic_DNA"/>
</dbReference>
<dbReference type="InterPro" id="IPR000782">
    <property type="entry name" value="FAS1_domain"/>
</dbReference>
<dbReference type="SMART" id="SM00554">
    <property type="entry name" value="FAS1"/>
    <property type="match status" value="1"/>
</dbReference>
<comment type="similarity">
    <text evidence="1">Belongs to the fasciclin-like AGP family.</text>
</comment>